<dbReference type="GO" id="GO:0015344">
    <property type="term" value="F:siderophore uptake transmembrane transporter activity"/>
    <property type="evidence" value="ECO:0007669"/>
    <property type="project" value="TreeGrafter"/>
</dbReference>
<evidence type="ECO:0000256" key="1">
    <source>
        <dbReference type="ARBA" id="ARBA00004571"/>
    </source>
</evidence>
<keyword evidence="4 8" id="KW-0812">Transmembrane</keyword>
<evidence type="ECO:0000313" key="12">
    <source>
        <dbReference type="Proteomes" id="UP001348817"/>
    </source>
</evidence>
<comment type="similarity">
    <text evidence="8">Belongs to the TonB-dependent receptor family.</text>
</comment>
<dbReference type="GO" id="GO:0009279">
    <property type="term" value="C:cell outer membrane"/>
    <property type="evidence" value="ECO:0007669"/>
    <property type="project" value="UniProtKB-SubCell"/>
</dbReference>
<gene>
    <name evidence="11" type="ORF">FUAX_15300</name>
</gene>
<dbReference type="InterPro" id="IPR008969">
    <property type="entry name" value="CarboxyPept-like_regulatory"/>
</dbReference>
<protein>
    <submittedName>
        <fullName evidence="11">SusC/RagA family TonB-linked outer membrane protein</fullName>
    </submittedName>
</protein>
<dbReference type="InterPro" id="IPR039426">
    <property type="entry name" value="TonB-dep_rcpt-like"/>
</dbReference>
<feature type="chain" id="PRO_5043369935" evidence="9">
    <location>
        <begin position="23"/>
        <end position="1039"/>
    </location>
</feature>
<dbReference type="InterPro" id="IPR036942">
    <property type="entry name" value="Beta-barrel_TonB_sf"/>
</dbReference>
<dbReference type="RefSeq" id="WP_338394315.1">
    <property type="nucleotide sequence ID" value="NZ_AP025314.1"/>
</dbReference>
<dbReference type="InterPro" id="IPR023996">
    <property type="entry name" value="TonB-dep_OMP_SusC/RagA"/>
</dbReference>
<dbReference type="EMBL" id="AP025314">
    <property type="protein sequence ID" value="BDD09098.1"/>
    <property type="molecule type" value="Genomic_DNA"/>
</dbReference>
<keyword evidence="7 8" id="KW-0998">Cell outer membrane</keyword>
<reference evidence="11 12" key="1">
    <citation type="submission" date="2021-12" db="EMBL/GenBank/DDBJ databases">
        <title>Genome sequencing of bacteria with rrn-lacking chromosome and rrn-plasmid.</title>
        <authorList>
            <person name="Anda M."/>
            <person name="Iwasaki W."/>
        </authorList>
    </citation>
    <scope>NUCLEOTIDE SEQUENCE [LARGE SCALE GENOMIC DNA]</scope>
    <source>
        <strain evidence="11 12">DSM 100852</strain>
    </source>
</reference>
<evidence type="ECO:0000256" key="4">
    <source>
        <dbReference type="ARBA" id="ARBA00022692"/>
    </source>
</evidence>
<dbReference type="KEGG" id="fax:FUAX_15300"/>
<keyword evidence="6 8" id="KW-0472">Membrane</keyword>
<dbReference type="Gene3D" id="2.170.130.10">
    <property type="entry name" value="TonB-dependent receptor, plug domain"/>
    <property type="match status" value="1"/>
</dbReference>
<feature type="signal peptide" evidence="9">
    <location>
        <begin position="1"/>
        <end position="22"/>
    </location>
</feature>
<dbReference type="GO" id="GO:0044718">
    <property type="term" value="P:siderophore transmembrane transport"/>
    <property type="evidence" value="ECO:0007669"/>
    <property type="project" value="TreeGrafter"/>
</dbReference>
<dbReference type="NCBIfam" id="TIGR04056">
    <property type="entry name" value="OMP_RagA_SusC"/>
    <property type="match status" value="1"/>
</dbReference>
<evidence type="ECO:0000256" key="8">
    <source>
        <dbReference type="PROSITE-ProRule" id="PRU01360"/>
    </source>
</evidence>
<keyword evidence="5 9" id="KW-0732">Signal</keyword>
<evidence type="ECO:0000256" key="3">
    <source>
        <dbReference type="ARBA" id="ARBA00022452"/>
    </source>
</evidence>
<evidence type="ECO:0000313" key="11">
    <source>
        <dbReference type="EMBL" id="BDD09098.1"/>
    </source>
</evidence>
<keyword evidence="2 8" id="KW-0813">Transport</keyword>
<keyword evidence="3 8" id="KW-1134">Transmembrane beta strand</keyword>
<dbReference type="PROSITE" id="PS52016">
    <property type="entry name" value="TONB_DEPENDENT_REC_3"/>
    <property type="match status" value="1"/>
</dbReference>
<evidence type="ECO:0000256" key="6">
    <source>
        <dbReference type="ARBA" id="ARBA00023136"/>
    </source>
</evidence>
<evidence type="ECO:0000256" key="7">
    <source>
        <dbReference type="ARBA" id="ARBA00023237"/>
    </source>
</evidence>
<dbReference type="Pfam" id="PF07715">
    <property type="entry name" value="Plug"/>
    <property type="match status" value="1"/>
</dbReference>
<dbReference type="InterPro" id="IPR037066">
    <property type="entry name" value="Plug_dom_sf"/>
</dbReference>
<evidence type="ECO:0000256" key="2">
    <source>
        <dbReference type="ARBA" id="ARBA00022448"/>
    </source>
</evidence>
<proteinExistence type="inferred from homology"/>
<comment type="subcellular location">
    <subcellularLocation>
        <location evidence="1 8">Cell outer membrane</location>
        <topology evidence="1 8">Multi-pass membrane protein</topology>
    </subcellularLocation>
</comment>
<dbReference type="InterPro" id="IPR012910">
    <property type="entry name" value="Plug_dom"/>
</dbReference>
<dbReference type="Proteomes" id="UP001348817">
    <property type="component" value="Chromosome"/>
</dbReference>
<accession>A0AAU9CZG6</accession>
<feature type="domain" description="TonB-dependent receptor plug" evidence="10">
    <location>
        <begin position="121"/>
        <end position="239"/>
    </location>
</feature>
<keyword evidence="12" id="KW-1185">Reference proteome</keyword>
<evidence type="ECO:0000259" key="10">
    <source>
        <dbReference type="Pfam" id="PF07715"/>
    </source>
</evidence>
<name>A0AAU9CZG6_9BACT</name>
<dbReference type="SUPFAM" id="SSF49464">
    <property type="entry name" value="Carboxypeptidase regulatory domain-like"/>
    <property type="match status" value="1"/>
</dbReference>
<evidence type="ECO:0000256" key="9">
    <source>
        <dbReference type="SAM" id="SignalP"/>
    </source>
</evidence>
<dbReference type="PANTHER" id="PTHR30069">
    <property type="entry name" value="TONB-DEPENDENT OUTER MEMBRANE RECEPTOR"/>
    <property type="match status" value="1"/>
</dbReference>
<evidence type="ECO:0000256" key="5">
    <source>
        <dbReference type="ARBA" id="ARBA00022729"/>
    </source>
</evidence>
<dbReference type="PANTHER" id="PTHR30069:SF29">
    <property type="entry name" value="HEMOGLOBIN AND HEMOGLOBIN-HAPTOGLOBIN-BINDING PROTEIN 1-RELATED"/>
    <property type="match status" value="1"/>
</dbReference>
<sequence length="1039" mass="114008">MKHFSINIFLLGLMTLCGMAYGQNKVSGTVRDSHGAGALEGVVVNLVGSDGVSAFTDAEGFYELPVSSKNEVAVEFSFADYYSKRVYIHGRSTVNASLSHIGQGQDDLAVRTPNGTRLRSDISGSSVTITRDQILRRGYLTLESALQGMVPGMLVTSRSGISGGGSTMNLRGAASASGNTQPLVVVDGVIYETALGELSGVPGNFYNPLTAIKPRDIDQITVVKDGMSALYGTLGSNGVIYVYTTDSDVKKTRVDFNLDFGVSLAPERTPVMDAASYKAYALEQTIDRGLTYSQIEEQYPYLIGRAEDAEAFRYGNDTDWQDEIYQTGIMNRYSANVQGGDEVTTYNFSVGYTQNDDVIKNTDFESFDILMNAKMRLLGSLVLRPKVSLTKINANTRAQGSDGTQNPVLASLYKSPMMGVYKRSDKGLELPFYDDFGVFGMSNPAALIAEGKGSNENFRLRAGIQADQKIGKNLQASVMVMSDLFTMKESSFIPLGSQPQLEGAAKSLMQNNQKNFFSLLSDLNINYKKTFAERHRLNVVAGTRLKVSEMEDELATDVNSPSNKFTVIGRGDKSFRKLDPKNGTWNMFTVYGNASYAYLDKYYLDLGLTVDGSSKFGEGNRFGYFPYASGAWRVSSERFMSGLGMVNNLKLRASYGVTGNDDIGYYASRFSYVGLPYFSLSGIVRGGVPSTDLKWEETSQANIGLDLALLDNRIKLTADFYQNKTDDLLTTEPLDIYYGLGLLVKNGGSLENTGFELGLGYEFYRSKDLTAEIGFTFAKNSNEVTGLGSNALYSDSKGYHQISQIDGGEIINQVGQPAGEFYGYRSMGVISTTQEAEKLNLKDRHGKPFRAGDIAFQDLNGDNIIDESDRTAIGNAMPDFFGSVYTNIRYKRFGLGLMFDYASGNDVYNHMRRGLESTGGYYNRSEAVNRRWRGEGQQTDIPKVSYGDPMGNARFSDRWIEDGSFIRLKNVTASYDFNVKTKTVRSLSAYVAANNLFTLTDYLGATPDIAYGNSVMTHGVDYGQIPLLKSVMLGVKLGI</sequence>
<dbReference type="AlphaFoldDB" id="A0AAU9CZG6"/>
<dbReference type="Gene3D" id="2.40.170.20">
    <property type="entry name" value="TonB-dependent receptor, beta-barrel domain"/>
    <property type="match status" value="1"/>
</dbReference>
<organism evidence="11 12">
    <name type="scientific">Fulvitalea axinellae</name>
    <dbReference type="NCBI Taxonomy" id="1182444"/>
    <lineage>
        <taxon>Bacteria</taxon>
        <taxon>Pseudomonadati</taxon>
        <taxon>Bacteroidota</taxon>
        <taxon>Cytophagia</taxon>
        <taxon>Cytophagales</taxon>
        <taxon>Persicobacteraceae</taxon>
        <taxon>Fulvitalea</taxon>
    </lineage>
</organism>
<dbReference type="SUPFAM" id="SSF56935">
    <property type="entry name" value="Porins"/>
    <property type="match status" value="1"/>
</dbReference>